<keyword evidence="2 7" id="KW-0808">Transferase</keyword>
<dbReference type="OrthoDB" id="9795789at2"/>
<evidence type="ECO:0000256" key="1">
    <source>
        <dbReference type="ARBA" id="ARBA00010688"/>
    </source>
</evidence>
<dbReference type="Pfam" id="PF00294">
    <property type="entry name" value="PfkB"/>
    <property type="match status" value="1"/>
</dbReference>
<dbReference type="STRING" id="321267.SHM7688_01492"/>
<dbReference type="InterPro" id="IPR050306">
    <property type="entry name" value="PfkB_Carbo_kinase"/>
</dbReference>
<evidence type="ECO:0000313" key="8">
    <source>
        <dbReference type="Proteomes" id="UP000054823"/>
    </source>
</evidence>
<dbReference type="EC" id="2.7.1.45" evidence="7"/>
<dbReference type="GO" id="GO:0008673">
    <property type="term" value="F:2-dehydro-3-deoxygluconokinase activity"/>
    <property type="evidence" value="ECO:0007669"/>
    <property type="project" value="UniProtKB-EC"/>
</dbReference>
<sequence>MILCCGEALIDMIPEPTVAGGEGFVPHVGGAVFNTAVGLGRLGTQVGLLSGVSTDQFGARLETHLRESHVDTSALVRSARPTTMAFVQLEDGHASYTFYDENTAGRMMASADVAPIGEEVEALFFGGISLAVEPCANTYADVLQREGARRVVMIDPNIRPGFIRDVSRYRARLDRMFAQADVVKVSDEDLSWLMPDVAGFEARAQKLLQKGPAFVIVTCGSKGAQGFLTSGEQVAVPAQPATVVDTVGAGDTFNSGVLARLSELGALRKDRISSLSPENARDALLFGAKVAAVTVARAGANPPWARELA</sequence>
<comment type="similarity">
    <text evidence="1">Belongs to the carbohydrate kinase PfkB family.</text>
</comment>
<proteinExistence type="inferred from homology"/>
<dbReference type="GO" id="GO:0005524">
    <property type="term" value="F:ATP binding"/>
    <property type="evidence" value="ECO:0007669"/>
    <property type="project" value="UniProtKB-KW"/>
</dbReference>
<dbReference type="CDD" id="cd01167">
    <property type="entry name" value="bac_FRK"/>
    <property type="match status" value="1"/>
</dbReference>
<keyword evidence="3" id="KW-0547">Nucleotide-binding</keyword>
<dbReference type="SUPFAM" id="SSF53613">
    <property type="entry name" value="Ribokinase-like"/>
    <property type="match status" value="1"/>
</dbReference>
<gene>
    <name evidence="7" type="primary">kdgK</name>
    <name evidence="7" type="ORF">SHM7688_01492</name>
</gene>
<dbReference type="AlphaFoldDB" id="A0A0N7LRX7"/>
<dbReference type="InterPro" id="IPR002173">
    <property type="entry name" value="Carboh/pur_kinase_PfkB_CS"/>
</dbReference>
<dbReference type="Proteomes" id="UP000054823">
    <property type="component" value="Unassembled WGS sequence"/>
</dbReference>
<keyword evidence="8" id="KW-1185">Reference proteome</keyword>
<evidence type="ECO:0000256" key="4">
    <source>
        <dbReference type="ARBA" id="ARBA00022777"/>
    </source>
</evidence>
<feature type="domain" description="Carbohydrate kinase PfkB" evidence="6">
    <location>
        <begin position="2"/>
        <end position="303"/>
    </location>
</feature>
<accession>A0A0N7LRX7</accession>
<evidence type="ECO:0000256" key="5">
    <source>
        <dbReference type="ARBA" id="ARBA00022840"/>
    </source>
</evidence>
<dbReference type="Gene3D" id="3.40.1190.20">
    <property type="match status" value="1"/>
</dbReference>
<organism evidence="7 8">
    <name type="scientific">Shimia marina</name>
    <dbReference type="NCBI Taxonomy" id="321267"/>
    <lineage>
        <taxon>Bacteria</taxon>
        <taxon>Pseudomonadati</taxon>
        <taxon>Pseudomonadota</taxon>
        <taxon>Alphaproteobacteria</taxon>
        <taxon>Rhodobacterales</taxon>
        <taxon>Roseobacteraceae</taxon>
    </lineage>
</organism>
<keyword evidence="4 7" id="KW-0418">Kinase</keyword>
<evidence type="ECO:0000256" key="3">
    <source>
        <dbReference type="ARBA" id="ARBA00022741"/>
    </source>
</evidence>
<dbReference type="InterPro" id="IPR029056">
    <property type="entry name" value="Ribokinase-like"/>
</dbReference>
<name>A0A0N7LRX7_9RHOB</name>
<evidence type="ECO:0000259" key="6">
    <source>
        <dbReference type="Pfam" id="PF00294"/>
    </source>
</evidence>
<dbReference type="InterPro" id="IPR011611">
    <property type="entry name" value="PfkB_dom"/>
</dbReference>
<dbReference type="PROSITE" id="PS00584">
    <property type="entry name" value="PFKB_KINASES_2"/>
    <property type="match status" value="1"/>
</dbReference>
<dbReference type="RefSeq" id="WP_058239283.1">
    <property type="nucleotide sequence ID" value="NZ_CYPW01000011.1"/>
</dbReference>
<keyword evidence="5" id="KW-0067">ATP-binding</keyword>
<dbReference type="EMBL" id="CYPW01000011">
    <property type="protein sequence ID" value="CUH52052.1"/>
    <property type="molecule type" value="Genomic_DNA"/>
</dbReference>
<dbReference type="PANTHER" id="PTHR43085:SF1">
    <property type="entry name" value="PSEUDOURIDINE KINASE-RELATED"/>
    <property type="match status" value="1"/>
</dbReference>
<evidence type="ECO:0000313" key="7">
    <source>
        <dbReference type="EMBL" id="CUH52052.1"/>
    </source>
</evidence>
<protein>
    <submittedName>
        <fullName evidence="7">2-dehydro-3-deoxygluconokinase</fullName>
        <ecNumber evidence="7">2.7.1.45</ecNumber>
    </submittedName>
</protein>
<evidence type="ECO:0000256" key="2">
    <source>
        <dbReference type="ARBA" id="ARBA00022679"/>
    </source>
</evidence>
<dbReference type="PANTHER" id="PTHR43085">
    <property type="entry name" value="HEXOKINASE FAMILY MEMBER"/>
    <property type="match status" value="1"/>
</dbReference>
<reference evidence="7 8" key="1">
    <citation type="submission" date="2015-09" db="EMBL/GenBank/DDBJ databases">
        <authorList>
            <consortium name="Swine Surveillance"/>
        </authorList>
    </citation>
    <scope>NUCLEOTIDE SEQUENCE [LARGE SCALE GENOMIC DNA]</scope>
    <source>
        <strain evidence="7 8">CECT 7688</strain>
    </source>
</reference>